<dbReference type="EMBL" id="CVRI01000058">
    <property type="protein sequence ID" value="CRL02779.1"/>
    <property type="molecule type" value="Genomic_DNA"/>
</dbReference>
<accession>A0A1J1IRC6</accession>
<name>A0A1J1IRC6_9DIPT</name>
<dbReference type="AlphaFoldDB" id="A0A1J1IRC6"/>
<proteinExistence type="predicted"/>
<organism evidence="1 2">
    <name type="scientific">Clunio marinus</name>
    <dbReference type="NCBI Taxonomy" id="568069"/>
    <lineage>
        <taxon>Eukaryota</taxon>
        <taxon>Metazoa</taxon>
        <taxon>Ecdysozoa</taxon>
        <taxon>Arthropoda</taxon>
        <taxon>Hexapoda</taxon>
        <taxon>Insecta</taxon>
        <taxon>Pterygota</taxon>
        <taxon>Neoptera</taxon>
        <taxon>Endopterygota</taxon>
        <taxon>Diptera</taxon>
        <taxon>Nematocera</taxon>
        <taxon>Chironomoidea</taxon>
        <taxon>Chironomidae</taxon>
        <taxon>Clunio</taxon>
    </lineage>
</organism>
<keyword evidence="2" id="KW-1185">Reference proteome</keyword>
<protein>
    <submittedName>
        <fullName evidence="1">CLUMA_CG016111, isoform A</fullName>
    </submittedName>
</protein>
<evidence type="ECO:0000313" key="1">
    <source>
        <dbReference type="EMBL" id="CRL02779.1"/>
    </source>
</evidence>
<reference evidence="1 2" key="1">
    <citation type="submission" date="2015-04" db="EMBL/GenBank/DDBJ databases">
        <authorList>
            <person name="Syromyatnikov M.Y."/>
            <person name="Popov V.N."/>
        </authorList>
    </citation>
    <scope>NUCLEOTIDE SEQUENCE [LARGE SCALE GENOMIC DNA]</scope>
</reference>
<gene>
    <name evidence="1" type="ORF">CLUMA_CG016111</name>
</gene>
<evidence type="ECO:0000313" key="2">
    <source>
        <dbReference type="Proteomes" id="UP000183832"/>
    </source>
</evidence>
<sequence length="63" mass="7572">MHLCKICLSTKQVLRYILHAYPFFFLFHKPQNANVEKRHESQWKKINDNACYFPAELCDANRT</sequence>
<dbReference type="Proteomes" id="UP000183832">
    <property type="component" value="Unassembled WGS sequence"/>
</dbReference>